<dbReference type="GO" id="GO:0005524">
    <property type="term" value="F:ATP binding"/>
    <property type="evidence" value="ECO:0007669"/>
    <property type="project" value="UniProtKB-KW"/>
</dbReference>
<evidence type="ECO:0000256" key="1">
    <source>
        <dbReference type="ARBA" id="ARBA00005715"/>
    </source>
</evidence>
<evidence type="ECO:0000259" key="8">
    <source>
        <dbReference type="Pfam" id="PF17042"/>
    </source>
</evidence>
<evidence type="ECO:0000259" key="7">
    <source>
        <dbReference type="Pfam" id="PF07005"/>
    </source>
</evidence>
<evidence type="ECO:0000313" key="10">
    <source>
        <dbReference type="Proteomes" id="UP000054837"/>
    </source>
</evidence>
<dbReference type="Pfam" id="PF17042">
    <property type="entry name" value="NBD_C"/>
    <property type="match status" value="1"/>
</dbReference>
<dbReference type="SUPFAM" id="SSF142764">
    <property type="entry name" value="YgbK-like"/>
    <property type="match status" value="1"/>
</dbReference>
<organism evidence="9 10">
    <name type="scientific">Serinicoccus chungangensis</name>
    <dbReference type="NCBI Taxonomy" id="767452"/>
    <lineage>
        <taxon>Bacteria</taxon>
        <taxon>Bacillati</taxon>
        <taxon>Actinomycetota</taxon>
        <taxon>Actinomycetes</taxon>
        <taxon>Micrococcales</taxon>
        <taxon>Ornithinimicrobiaceae</taxon>
        <taxon>Serinicoccus</taxon>
    </lineage>
</organism>
<name>A0A0W8IBZ6_9MICO</name>
<keyword evidence="3" id="KW-0547">Nucleotide-binding</keyword>
<dbReference type="OrthoDB" id="153193at2"/>
<keyword evidence="2" id="KW-0808">Transferase</keyword>
<evidence type="ECO:0000313" key="9">
    <source>
        <dbReference type="EMBL" id="KUG57477.1"/>
    </source>
</evidence>
<dbReference type="InterPro" id="IPR010737">
    <property type="entry name" value="4-carb_acid_sugar_kinase_N"/>
</dbReference>
<dbReference type="Gene3D" id="3.40.980.20">
    <property type="entry name" value="Four-carbon acid sugar kinase, nucleotide binding domain"/>
    <property type="match status" value="1"/>
</dbReference>
<evidence type="ECO:0000256" key="2">
    <source>
        <dbReference type="ARBA" id="ARBA00022679"/>
    </source>
</evidence>
<keyword evidence="4" id="KW-0418">Kinase</keyword>
<gene>
    <name evidence="9" type="ORF">AVL62_13750</name>
</gene>
<keyword evidence="5" id="KW-0067">ATP-binding</keyword>
<dbReference type="AlphaFoldDB" id="A0A0W8IBZ6"/>
<dbReference type="GO" id="GO:0016301">
    <property type="term" value="F:kinase activity"/>
    <property type="evidence" value="ECO:0007669"/>
    <property type="project" value="UniProtKB-KW"/>
</dbReference>
<sequence>MTRVLVVADDLTGANACAAGFARAGMRAVTLGQTDPAGTVAEFHPRFDVVVVTTESRHAPPAQVRERVHEVVRAGWPVDLLSTRIDTTLRGNVGVATEAMLTVAREVSDRRVVALCMPAHPDADRVTVEGHQLLRGMRLESTELAQDPRAPVDTSDVAEVLSRSTDLTARHLPLRLVTGSEDELAAAVRELVDAQADVIVADAMTTEHLDRVAGAAASAGDELLWVTVDPGPGAVAMASALGLRSAHAAGPLLAVSGSATELTRRQLARLVAQRPCHVVRPRTTEDSVVPDVDATVSLVLEALEAAEPGAVVLLATVLDGSEVRTLAAAEGAELPAALGRVTRRVLQETRVDGLYTTGGDITAAVLEELDGQGLEIEDEVVPLAVAGEIVSGPWAGLPMVTKGGLVGDAETALLCLDRLAGMARDRLRSVRTATSHERARR</sequence>
<evidence type="ECO:0000256" key="6">
    <source>
        <dbReference type="ARBA" id="ARBA00023277"/>
    </source>
</evidence>
<protein>
    <submittedName>
        <fullName evidence="9">Hrp-dependent type III effector protein</fullName>
    </submittedName>
</protein>
<accession>A0A0W8IBZ6</accession>
<dbReference type="Gene3D" id="3.40.50.10840">
    <property type="entry name" value="Putative sugar-binding, N-terminal domain"/>
    <property type="match status" value="1"/>
</dbReference>
<feature type="domain" description="Four-carbon acid sugar kinase N-terminal" evidence="7">
    <location>
        <begin position="5"/>
        <end position="227"/>
    </location>
</feature>
<dbReference type="Pfam" id="PF07005">
    <property type="entry name" value="SBD_N"/>
    <property type="match status" value="1"/>
</dbReference>
<dbReference type="STRING" id="767452.AVL62_13750"/>
<feature type="domain" description="Four-carbon acid sugar kinase nucleotide binding" evidence="8">
    <location>
        <begin position="253"/>
        <end position="411"/>
    </location>
</feature>
<evidence type="ECO:0000256" key="3">
    <source>
        <dbReference type="ARBA" id="ARBA00022741"/>
    </source>
</evidence>
<dbReference type="Proteomes" id="UP000054837">
    <property type="component" value="Unassembled WGS sequence"/>
</dbReference>
<dbReference type="InterPro" id="IPR037051">
    <property type="entry name" value="4-carb_acid_sugar_kinase_N_sf"/>
</dbReference>
<dbReference type="RefSeq" id="WP_058890312.1">
    <property type="nucleotide sequence ID" value="NZ_LQBL01000005.1"/>
</dbReference>
<proteinExistence type="inferred from homology"/>
<dbReference type="InterPro" id="IPR031475">
    <property type="entry name" value="NBD_C"/>
</dbReference>
<comment type="caution">
    <text evidence="9">The sequence shown here is derived from an EMBL/GenBank/DDBJ whole genome shotgun (WGS) entry which is preliminary data.</text>
</comment>
<evidence type="ECO:0000256" key="4">
    <source>
        <dbReference type="ARBA" id="ARBA00022777"/>
    </source>
</evidence>
<evidence type="ECO:0000256" key="5">
    <source>
        <dbReference type="ARBA" id="ARBA00022840"/>
    </source>
</evidence>
<dbReference type="InterPro" id="IPR042213">
    <property type="entry name" value="NBD_C_sf"/>
</dbReference>
<dbReference type="EMBL" id="LQBL01000005">
    <property type="protein sequence ID" value="KUG57477.1"/>
    <property type="molecule type" value="Genomic_DNA"/>
</dbReference>
<comment type="similarity">
    <text evidence="1">Belongs to the four-carbon acid sugar kinase family.</text>
</comment>
<keyword evidence="6" id="KW-0119">Carbohydrate metabolism</keyword>
<keyword evidence="10" id="KW-1185">Reference proteome</keyword>
<reference evidence="9 10" key="1">
    <citation type="submission" date="2015-12" db="EMBL/GenBank/DDBJ databases">
        <title>Serinicoccus chungangenesis strain CD08_5 genome sequencing and assembly.</title>
        <authorList>
            <person name="Chander A.M."/>
            <person name="Kaur G."/>
            <person name="Nair G.R."/>
            <person name="Dhawan D.K."/>
            <person name="Kochhar R.K."/>
            <person name="Mayilraj S."/>
            <person name="Bhadada S.K."/>
        </authorList>
    </citation>
    <scope>NUCLEOTIDE SEQUENCE [LARGE SCALE GENOMIC DNA]</scope>
    <source>
        <strain evidence="9 10">CD08_5</strain>
    </source>
</reference>